<sequence>MAEPDKRVLEPNPKISWDAWCDDCRLIRGSIGKTYPETFHDDGRRMWGPGGFQRPMPACKRQWHARTGKANVVTLTGLDEDHDMPGDGLDAFRMMTLRSNDQFDTTVFGYDDRFRGIKGTRDALLMDCLGIDRLGLTGGAMVRVETVADDGVRRELPGLTIVDYDIPIGCVGVH</sequence>
<dbReference type="EMBL" id="BPQJ01000001">
    <property type="protein sequence ID" value="GJD60076.1"/>
    <property type="molecule type" value="Genomic_DNA"/>
</dbReference>
<organism evidence="1 2">
    <name type="scientific">Methylobacterium frigidaeris</name>
    <dbReference type="NCBI Taxonomy" id="2038277"/>
    <lineage>
        <taxon>Bacteria</taxon>
        <taxon>Pseudomonadati</taxon>
        <taxon>Pseudomonadota</taxon>
        <taxon>Alphaproteobacteria</taxon>
        <taxon>Hyphomicrobiales</taxon>
        <taxon>Methylobacteriaceae</taxon>
        <taxon>Methylobacterium</taxon>
    </lineage>
</organism>
<reference evidence="1" key="2">
    <citation type="submission" date="2021-08" db="EMBL/GenBank/DDBJ databases">
        <authorList>
            <person name="Tani A."/>
            <person name="Ola A."/>
            <person name="Ogura Y."/>
            <person name="Katsura K."/>
            <person name="Hayashi T."/>
        </authorList>
    </citation>
    <scope>NUCLEOTIDE SEQUENCE</scope>
    <source>
        <strain evidence="1">JCM 32048</strain>
    </source>
</reference>
<evidence type="ECO:0000313" key="1">
    <source>
        <dbReference type="EMBL" id="GJD60076.1"/>
    </source>
</evidence>
<dbReference type="RefSeq" id="WP_238189183.1">
    <property type="nucleotide sequence ID" value="NZ_BPQJ01000001.1"/>
</dbReference>
<reference evidence="1" key="1">
    <citation type="journal article" date="2016" name="Front. Microbiol.">
        <title>Genome Sequence of the Piezophilic, Mesophilic Sulfate-Reducing Bacterium Desulfovibrio indicus J2T.</title>
        <authorList>
            <person name="Cao J."/>
            <person name="Maignien L."/>
            <person name="Shao Z."/>
            <person name="Alain K."/>
            <person name="Jebbar M."/>
        </authorList>
    </citation>
    <scope>NUCLEOTIDE SEQUENCE</scope>
    <source>
        <strain evidence="1">JCM 32048</strain>
    </source>
</reference>
<proteinExistence type="predicted"/>
<accession>A0AA37H5S7</accession>
<dbReference type="AlphaFoldDB" id="A0AA37H5S7"/>
<evidence type="ECO:0000313" key="2">
    <source>
        <dbReference type="Proteomes" id="UP001055286"/>
    </source>
</evidence>
<name>A0AA37H5S7_9HYPH</name>
<comment type="caution">
    <text evidence="1">The sequence shown here is derived from an EMBL/GenBank/DDBJ whole genome shotgun (WGS) entry which is preliminary data.</text>
</comment>
<gene>
    <name evidence="1" type="primary">ydeP_1</name>
    <name evidence="1" type="ORF">MPEAHAMD_0211</name>
</gene>
<dbReference type="Proteomes" id="UP001055286">
    <property type="component" value="Unassembled WGS sequence"/>
</dbReference>
<keyword evidence="2" id="KW-1185">Reference proteome</keyword>
<protein>
    <submittedName>
        <fullName evidence="1">Protein YdeP</fullName>
    </submittedName>
</protein>
<dbReference type="SUPFAM" id="SSF50692">
    <property type="entry name" value="ADC-like"/>
    <property type="match status" value="1"/>
</dbReference>
<dbReference type="InterPro" id="IPR009010">
    <property type="entry name" value="Asp_de-COase-like_dom_sf"/>
</dbReference>